<comment type="caution">
    <text evidence="2">The sequence shown here is derived from an EMBL/GenBank/DDBJ whole genome shotgun (WGS) entry which is preliminary data.</text>
</comment>
<organism evidence="2 3">
    <name type="scientific">Arachis hypogaea</name>
    <name type="common">Peanut</name>
    <dbReference type="NCBI Taxonomy" id="3818"/>
    <lineage>
        <taxon>Eukaryota</taxon>
        <taxon>Viridiplantae</taxon>
        <taxon>Streptophyta</taxon>
        <taxon>Embryophyta</taxon>
        <taxon>Tracheophyta</taxon>
        <taxon>Spermatophyta</taxon>
        <taxon>Magnoliopsida</taxon>
        <taxon>eudicotyledons</taxon>
        <taxon>Gunneridae</taxon>
        <taxon>Pentapetalae</taxon>
        <taxon>rosids</taxon>
        <taxon>fabids</taxon>
        <taxon>Fabales</taxon>
        <taxon>Fabaceae</taxon>
        <taxon>Papilionoideae</taxon>
        <taxon>50 kb inversion clade</taxon>
        <taxon>dalbergioids sensu lato</taxon>
        <taxon>Dalbergieae</taxon>
        <taxon>Pterocarpus clade</taxon>
        <taxon>Arachis</taxon>
    </lineage>
</organism>
<dbReference type="GO" id="GO:0010073">
    <property type="term" value="P:meristem maintenance"/>
    <property type="evidence" value="ECO:0007669"/>
    <property type="project" value="InterPro"/>
</dbReference>
<evidence type="ECO:0000259" key="1">
    <source>
        <dbReference type="Pfam" id="PF10536"/>
    </source>
</evidence>
<evidence type="ECO:0000313" key="2">
    <source>
        <dbReference type="EMBL" id="RYR04990.1"/>
    </source>
</evidence>
<dbReference type="Proteomes" id="UP000289738">
    <property type="component" value="Chromosome B06"/>
</dbReference>
<feature type="domain" description="Aminotransferase-like plant mobile" evidence="1">
    <location>
        <begin position="8"/>
        <end position="47"/>
    </location>
</feature>
<dbReference type="InterPro" id="IPR044824">
    <property type="entry name" value="MAIN-like"/>
</dbReference>
<dbReference type="AlphaFoldDB" id="A0A444YSU0"/>
<dbReference type="Pfam" id="PF10536">
    <property type="entry name" value="PMD"/>
    <property type="match status" value="1"/>
</dbReference>
<proteinExistence type="predicted"/>
<gene>
    <name evidence="2" type="ORF">Ahy_B06g084817</name>
</gene>
<dbReference type="InterPro" id="IPR019557">
    <property type="entry name" value="AminoTfrase-like_pln_mobile"/>
</dbReference>
<protein>
    <recommendedName>
        <fullName evidence="1">Aminotransferase-like plant mobile domain-containing protein</fullName>
    </recommendedName>
</protein>
<dbReference type="PANTHER" id="PTHR46033">
    <property type="entry name" value="PROTEIN MAIN-LIKE 2"/>
    <property type="match status" value="1"/>
</dbReference>
<reference evidence="2 3" key="1">
    <citation type="submission" date="2019-01" db="EMBL/GenBank/DDBJ databases">
        <title>Sequencing of cultivated peanut Arachis hypogaea provides insights into genome evolution and oil improvement.</title>
        <authorList>
            <person name="Chen X."/>
        </authorList>
    </citation>
    <scope>NUCLEOTIDE SEQUENCE [LARGE SCALE GENOMIC DNA]</scope>
    <source>
        <strain evidence="3">cv. Fuhuasheng</strain>
        <tissue evidence="2">Leaves</tissue>
    </source>
</reference>
<accession>A0A444YSU0</accession>
<evidence type="ECO:0000313" key="3">
    <source>
        <dbReference type="Proteomes" id="UP000289738"/>
    </source>
</evidence>
<keyword evidence="3" id="KW-1185">Reference proteome</keyword>
<sequence length="59" mass="6670">MTGPYLIWKLRTHTFHMSFGECSITLQDVTYQLGLLIDGEAVSGCLTDFEQHIPDGRPE</sequence>
<name>A0A444YSU0_ARAHY</name>
<dbReference type="PANTHER" id="PTHR46033:SF8">
    <property type="entry name" value="PROTEIN MAINTENANCE OF MERISTEMS-LIKE"/>
    <property type="match status" value="1"/>
</dbReference>
<dbReference type="EMBL" id="SDMP01000016">
    <property type="protein sequence ID" value="RYR04990.1"/>
    <property type="molecule type" value="Genomic_DNA"/>
</dbReference>